<gene>
    <name evidence="9" type="ORF">TrCOL_g12370</name>
</gene>
<dbReference type="GO" id="GO:0005049">
    <property type="term" value="F:nuclear export signal receptor activity"/>
    <property type="evidence" value="ECO:0007669"/>
    <property type="project" value="InterPro"/>
</dbReference>
<keyword evidence="5" id="KW-0963">Cytoplasm</keyword>
<evidence type="ECO:0000256" key="4">
    <source>
        <dbReference type="ARBA" id="ARBA00022448"/>
    </source>
</evidence>
<dbReference type="GO" id="GO:0006611">
    <property type="term" value="P:protein export from nucleus"/>
    <property type="evidence" value="ECO:0007669"/>
    <property type="project" value="InterPro"/>
</dbReference>
<reference evidence="10" key="1">
    <citation type="journal article" date="2023" name="Commun. Biol.">
        <title>Genome analysis of Parmales, the sister group of diatoms, reveals the evolutionary specialization of diatoms from phago-mixotrophs to photoautotrophs.</title>
        <authorList>
            <person name="Ban H."/>
            <person name="Sato S."/>
            <person name="Yoshikawa S."/>
            <person name="Yamada K."/>
            <person name="Nakamura Y."/>
            <person name="Ichinomiya M."/>
            <person name="Sato N."/>
            <person name="Blanc-Mathieu R."/>
            <person name="Endo H."/>
            <person name="Kuwata A."/>
            <person name="Ogata H."/>
        </authorList>
    </citation>
    <scope>NUCLEOTIDE SEQUENCE [LARGE SCALE GENOMIC DNA]</scope>
</reference>
<comment type="similarity">
    <text evidence="3">Belongs to the exportin family.</text>
</comment>
<evidence type="ECO:0008006" key="11">
    <source>
        <dbReference type="Google" id="ProtNLM"/>
    </source>
</evidence>
<evidence type="ECO:0000256" key="8">
    <source>
        <dbReference type="SAM" id="MobiDB-lite"/>
    </source>
</evidence>
<accession>A0A9W7FYL2</accession>
<evidence type="ECO:0000256" key="3">
    <source>
        <dbReference type="ARBA" id="ARBA00009466"/>
    </source>
</evidence>
<feature type="region of interest" description="Disordered" evidence="8">
    <location>
        <begin position="399"/>
        <end position="425"/>
    </location>
</feature>
<evidence type="ECO:0000256" key="1">
    <source>
        <dbReference type="ARBA" id="ARBA00004123"/>
    </source>
</evidence>
<sequence>MATAEISAALATLYLPQTSNDERKAIETNLELWKSDDTSIRVAIDYFAQYPDANNSQLNYFLSTVLHFHALPRNYSRKSNNVRLILHEGLKNLLSSSPQLDKQSQSKLMSAYISCVKNSVSNADYTEALSITNLASSRDPRAVHLLEFMVEEMPRFDTTSVMKGANRKNVQNFLSEGITHFISAFSSNISSHSDPLTLPGLRGLLTLLSWGNRFPITRGITVHLEAEVIQKLFEVAMQSTESQTSVAALMCLNETLEFNKWNPHNPHLLHLLRTIASSVVSLTTNFSSQIPSNAIDDDENGYAVQLCNLLSTFSQKHIRKCMTIGFDVTTFMTATANMTFKVATYPALVDVLATWIEVATFVDAKNPEVEAGFSEILAGLAHKNLFRSNRDMLEELELTFPDPKGEDPSEVTIGDEDGDPDDEQREVHDQVEMALKSSEIGVLLTSTASLAKLLTTASPLCATKLFDVLEALLTSTLTKLSTAFEPEDSWDALAILYLFETSVAASALLHASQTHFPKFLALTNNLLSFTQQLNNTKAWSGQPAIVNILVACASAMASLNQTLWGWTSHSPDVLLSPTTELSASMLALISSFVSEQAVLPAPSRVTSAFCSLALSIGSCSKSQYNYFSLPPLSEAKLLASQSLVAATPSLNKEAARTCYEAVTMMTMSSGFERSRNKVNQQLVVNDKANFAKIALLPLVNALVESTSFVNPQNISSLAAAIDRTSFCLSSVLNASYNLAVDSKNALKETISPSIRPLLHALSLYSSFSLTPSSPTTSAINNTTSSLLLLLLSILTTLNKELGTEFKLLVISTLCEALSSIVPSPTPLTSSQTMVVRMLNKTLLTVFSTKNSSLAPVINSAMDLIANKIAPICQANSDNMATLLPSLLSTTYVILVSQWSTITFKEGPGPSPQTNPVSIGVKVAGLSVPPPRPAIFGSSGISCMKPAKVKAEYSPLFNAMCTLFLFSIQADDMSPTVVAKGVKMLIKLNKKAKLFVCVDFKDKMRPTFVAAILEDLLKLNQPLLVDDMNVLLFEMVSSDFDGFFNSILPSMIDSMGITNEEKISMLETWSREEDSITFRQSCESFLSEFRFYQSKTR</sequence>
<protein>
    <recommendedName>
        <fullName evidence="11">ARM repeat superfamily protein</fullName>
    </recommendedName>
</protein>
<dbReference type="OrthoDB" id="197764at2759"/>
<dbReference type="SUPFAM" id="SSF48371">
    <property type="entry name" value="ARM repeat"/>
    <property type="match status" value="1"/>
</dbReference>
<comment type="subcellular location">
    <subcellularLocation>
        <location evidence="2">Cytoplasm</location>
    </subcellularLocation>
    <subcellularLocation>
        <location evidence="1">Nucleus</location>
    </subcellularLocation>
</comment>
<dbReference type="PANTHER" id="PTHR21452">
    <property type="entry name" value="EXPORTIN-6"/>
    <property type="match status" value="1"/>
</dbReference>
<keyword evidence="7" id="KW-0539">Nucleus</keyword>
<organism evidence="9 10">
    <name type="scientific">Triparma columacea</name>
    <dbReference type="NCBI Taxonomy" id="722753"/>
    <lineage>
        <taxon>Eukaryota</taxon>
        <taxon>Sar</taxon>
        <taxon>Stramenopiles</taxon>
        <taxon>Ochrophyta</taxon>
        <taxon>Bolidophyceae</taxon>
        <taxon>Parmales</taxon>
        <taxon>Triparmaceae</taxon>
        <taxon>Triparma</taxon>
    </lineage>
</organism>
<dbReference type="EMBL" id="BRYA01000648">
    <property type="protein sequence ID" value="GMI27754.1"/>
    <property type="molecule type" value="Genomic_DNA"/>
</dbReference>
<evidence type="ECO:0000256" key="2">
    <source>
        <dbReference type="ARBA" id="ARBA00004496"/>
    </source>
</evidence>
<evidence type="ECO:0000256" key="7">
    <source>
        <dbReference type="ARBA" id="ARBA00023242"/>
    </source>
</evidence>
<dbReference type="PANTHER" id="PTHR21452:SF4">
    <property type="entry name" value="EXPORTIN-6"/>
    <property type="match status" value="1"/>
</dbReference>
<dbReference type="AlphaFoldDB" id="A0A9W7FYL2"/>
<dbReference type="InterPro" id="IPR016024">
    <property type="entry name" value="ARM-type_fold"/>
</dbReference>
<evidence type="ECO:0000313" key="10">
    <source>
        <dbReference type="Proteomes" id="UP001165065"/>
    </source>
</evidence>
<feature type="compositionally biased region" description="Acidic residues" evidence="8">
    <location>
        <begin position="413"/>
        <end position="424"/>
    </location>
</feature>
<dbReference type="GO" id="GO:0005737">
    <property type="term" value="C:cytoplasm"/>
    <property type="evidence" value="ECO:0007669"/>
    <property type="project" value="UniProtKB-SubCell"/>
</dbReference>
<evidence type="ECO:0000256" key="5">
    <source>
        <dbReference type="ARBA" id="ARBA00022490"/>
    </source>
</evidence>
<dbReference type="Proteomes" id="UP001165065">
    <property type="component" value="Unassembled WGS sequence"/>
</dbReference>
<evidence type="ECO:0000313" key="9">
    <source>
        <dbReference type="EMBL" id="GMI27754.1"/>
    </source>
</evidence>
<name>A0A9W7FYL2_9STRA</name>
<keyword evidence="4" id="KW-0813">Transport</keyword>
<keyword evidence="10" id="KW-1185">Reference proteome</keyword>
<dbReference type="GO" id="GO:0005634">
    <property type="term" value="C:nucleus"/>
    <property type="evidence" value="ECO:0007669"/>
    <property type="project" value="UniProtKB-SubCell"/>
</dbReference>
<keyword evidence="6" id="KW-0653">Protein transport</keyword>
<dbReference type="InterPro" id="IPR040016">
    <property type="entry name" value="XPO6"/>
</dbReference>
<comment type="caution">
    <text evidence="9">The sequence shown here is derived from an EMBL/GenBank/DDBJ whole genome shotgun (WGS) entry which is preliminary data.</text>
</comment>
<proteinExistence type="inferred from homology"/>
<evidence type="ECO:0000256" key="6">
    <source>
        <dbReference type="ARBA" id="ARBA00022927"/>
    </source>
</evidence>